<keyword evidence="12" id="KW-1185">Reference proteome</keyword>
<dbReference type="SUPFAM" id="SSF52540">
    <property type="entry name" value="P-loop containing nucleoside triphosphate hydrolases"/>
    <property type="match status" value="2"/>
</dbReference>
<sequence>MLDRFTERARKVLFLAQQEAIRLGHDYIGTEHLLLGLVHEGDGVAGKALLSLNINLEVVRGQVEGMIGRGDGTGQEIGYTPRAKKVIEIAFQEAQQLGHNYIGTEHLLLGLIREGEGVAAQVLASLGANLELVRQRVIELLGGFAMSGQAPQPKAAPGQSQPANTPSLNEFGRDLNKLAQEGKIDPVIGRDNEIERVIQILSRRTKNNPVLIGEPGVGKTAIAEGLAQRITEGKVPEILRNKRVVSLNMASMVAGSKYRGEFEDRLKKVMDEIRQAENIILFIDELHTLIGAGAAEGAIDAANILKPALARGELQAIGATTLNEYKKHIEKDAALERRFQPIIVGEPTVEDAVRILQGVRDKYEAFHRAQITDEAIDAAVKLSHRYISDRFLPDKAIDLMDEAASRVRLQAFSLPPDVKEIEKKLEKIRTEKEGAIAAQEFEAAARLRDEEQKIRQELEEKQKAWKQQGSERIVVTGDDIAHVVASWTGIPVKKLAEEESERLLNLENVLHQRVIGQSDAVKAVARAVRRARSGLKDPKRPIGSFIFLGPTGVGKTELARALAEALFGDENLMIRLDMSEYMEKHTVSRLVGAPPGYVGYEEGGQLTDAVRRKPYSVILLDEIEKAHYDVFNILLQVLEDGRLTDSQGRTVDFKNTVIIMTSNVGAKHLKKDTAALGFLAGTKAENDTEAAKQLVLDEVKRTFRPEFLNRVDEIIVFNSLSDTELIQIVDIMLKDVTKRLQENEIALDVTGKAKAELLKEGRNYAYGARPLRRAIQKMVEDEIAELMLRREVKAGQTVVVDAGENGKLTFAGRS</sequence>
<evidence type="ECO:0000256" key="1">
    <source>
        <dbReference type="ARBA" id="ARBA00022737"/>
    </source>
</evidence>
<dbReference type="EMBL" id="UPPP01000092">
    <property type="protein sequence ID" value="VBB08496.1"/>
    <property type="molecule type" value="Genomic_DNA"/>
</dbReference>
<dbReference type="InterPro" id="IPR028299">
    <property type="entry name" value="ClpA/B_CS2"/>
</dbReference>
<dbReference type="InterPro" id="IPR050130">
    <property type="entry name" value="ClpA_ClpB"/>
</dbReference>
<dbReference type="SMART" id="SM01086">
    <property type="entry name" value="ClpB_D2-small"/>
    <property type="match status" value="1"/>
</dbReference>
<dbReference type="GO" id="GO:0034605">
    <property type="term" value="P:cellular response to heat"/>
    <property type="evidence" value="ECO:0007669"/>
    <property type="project" value="TreeGrafter"/>
</dbReference>
<evidence type="ECO:0000256" key="8">
    <source>
        <dbReference type="SAM" id="MobiDB-lite"/>
    </source>
</evidence>
<dbReference type="OrthoDB" id="9803641at2"/>
<keyword evidence="4 6" id="KW-0143">Chaperone</keyword>
<organism evidence="11 12">
    <name type="scientific">Lucifera butyrica</name>
    <dbReference type="NCBI Taxonomy" id="1351585"/>
    <lineage>
        <taxon>Bacteria</taxon>
        <taxon>Bacillati</taxon>
        <taxon>Bacillota</taxon>
        <taxon>Negativicutes</taxon>
        <taxon>Veillonellales</taxon>
        <taxon>Veillonellaceae</taxon>
        <taxon>Lucifera</taxon>
    </lineage>
</organism>
<dbReference type="Pfam" id="PF17871">
    <property type="entry name" value="AAA_lid_9"/>
    <property type="match status" value="1"/>
</dbReference>
<dbReference type="GO" id="GO:0005737">
    <property type="term" value="C:cytoplasm"/>
    <property type="evidence" value="ECO:0007669"/>
    <property type="project" value="TreeGrafter"/>
</dbReference>
<dbReference type="PANTHER" id="PTHR11638:SF155">
    <property type="entry name" value="CHAPERONE PROTEIN CLPC1, CHLOROPLASTIC-LIKE"/>
    <property type="match status" value="1"/>
</dbReference>
<dbReference type="InterPro" id="IPR001943">
    <property type="entry name" value="UVR_dom"/>
</dbReference>
<dbReference type="PROSITE" id="PS00871">
    <property type="entry name" value="CLPAB_2"/>
    <property type="match status" value="1"/>
</dbReference>
<dbReference type="PROSITE" id="PS00870">
    <property type="entry name" value="CLPAB_1"/>
    <property type="match status" value="1"/>
</dbReference>
<dbReference type="FunFam" id="3.40.50.300:FF:000025">
    <property type="entry name" value="ATP-dependent Clp protease subunit"/>
    <property type="match status" value="1"/>
</dbReference>
<keyword evidence="3 6" id="KW-0067">ATP-binding</keyword>
<evidence type="ECO:0000259" key="9">
    <source>
        <dbReference type="PROSITE" id="PS50151"/>
    </source>
</evidence>
<dbReference type="Gene3D" id="1.10.8.60">
    <property type="match status" value="2"/>
</dbReference>
<dbReference type="SMART" id="SM00382">
    <property type="entry name" value="AAA"/>
    <property type="match status" value="2"/>
</dbReference>
<gene>
    <name evidence="11" type="ORF">LUCI_3769</name>
</gene>
<evidence type="ECO:0000313" key="11">
    <source>
        <dbReference type="EMBL" id="VBB08496.1"/>
    </source>
</evidence>
<feature type="domain" description="Clp R" evidence="10">
    <location>
        <begin position="2"/>
        <end position="143"/>
    </location>
</feature>
<dbReference type="InterPro" id="IPR004176">
    <property type="entry name" value="Clp_R_N"/>
</dbReference>
<dbReference type="InterPro" id="IPR003593">
    <property type="entry name" value="AAA+_ATPase"/>
</dbReference>
<dbReference type="PANTHER" id="PTHR11638">
    <property type="entry name" value="ATP-DEPENDENT CLP PROTEASE"/>
    <property type="match status" value="1"/>
</dbReference>
<evidence type="ECO:0000313" key="12">
    <source>
        <dbReference type="Proteomes" id="UP000277811"/>
    </source>
</evidence>
<keyword evidence="1 5" id="KW-0677">Repeat</keyword>
<dbReference type="InterPro" id="IPR001270">
    <property type="entry name" value="ClpA/B"/>
</dbReference>
<accession>A0A498R6Y8</accession>
<keyword evidence="7" id="KW-0175">Coiled coil</keyword>
<evidence type="ECO:0000256" key="6">
    <source>
        <dbReference type="RuleBase" id="RU004432"/>
    </source>
</evidence>
<dbReference type="InterPro" id="IPR041546">
    <property type="entry name" value="ClpA/ClpB_AAA_lid"/>
</dbReference>
<dbReference type="Pfam" id="PF07724">
    <property type="entry name" value="AAA_2"/>
    <property type="match status" value="1"/>
</dbReference>
<reference evidence="11 12" key="1">
    <citation type="submission" date="2018-06" db="EMBL/GenBank/DDBJ databases">
        <authorList>
            <person name="Strepis N."/>
        </authorList>
    </citation>
    <scope>NUCLEOTIDE SEQUENCE [LARGE SCALE GENOMIC DNA]</scope>
    <source>
        <strain evidence="11">LUCI</strain>
    </source>
</reference>
<feature type="coiled-coil region" evidence="7">
    <location>
        <begin position="418"/>
        <end position="468"/>
    </location>
</feature>
<dbReference type="RefSeq" id="WP_122629358.1">
    <property type="nucleotide sequence ID" value="NZ_UPPP01000092.1"/>
</dbReference>
<evidence type="ECO:0000256" key="7">
    <source>
        <dbReference type="SAM" id="Coils"/>
    </source>
</evidence>
<evidence type="ECO:0000259" key="10">
    <source>
        <dbReference type="PROSITE" id="PS51903"/>
    </source>
</evidence>
<dbReference type="InterPro" id="IPR027417">
    <property type="entry name" value="P-loop_NTPase"/>
</dbReference>
<dbReference type="Pfam" id="PF00004">
    <property type="entry name" value="AAA"/>
    <property type="match status" value="1"/>
</dbReference>
<dbReference type="InterPro" id="IPR018368">
    <property type="entry name" value="ClpA/B_CS1"/>
</dbReference>
<dbReference type="SUPFAM" id="SSF81923">
    <property type="entry name" value="Double Clp-N motif"/>
    <property type="match status" value="1"/>
</dbReference>
<dbReference type="PRINTS" id="PR00300">
    <property type="entry name" value="CLPPROTEASEA"/>
</dbReference>
<proteinExistence type="inferred from homology"/>
<dbReference type="Proteomes" id="UP000277811">
    <property type="component" value="Unassembled WGS sequence"/>
</dbReference>
<dbReference type="InterPro" id="IPR036628">
    <property type="entry name" value="Clp_N_dom_sf"/>
</dbReference>
<evidence type="ECO:0000256" key="4">
    <source>
        <dbReference type="ARBA" id="ARBA00023186"/>
    </source>
</evidence>
<dbReference type="PROSITE" id="PS50151">
    <property type="entry name" value="UVR"/>
    <property type="match status" value="1"/>
</dbReference>
<dbReference type="CDD" id="cd19499">
    <property type="entry name" value="RecA-like_ClpB_Hsp104-like"/>
    <property type="match status" value="1"/>
</dbReference>
<dbReference type="AlphaFoldDB" id="A0A498R6Y8"/>
<evidence type="ECO:0000256" key="5">
    <source>
        <dbReference type="PROSITE-ProRule" id="PRU01251"/>
    </source>
</evidence>
<protein>
    <submittedName>
        <fullName evidence="11">Chaperonins clpa/b signature 1</fullName>
    </submittedName>
</protein>
<dbReference type="Pfam" id="PF02861">
    <property type="entry name" value="Clp_N"/>
    <property type="match status" value="1"/>
</dbReference>
<feature type="domain" description="UVR" evidence="9">
    <location>
        <begin position="422"/>
        <end position="457"/>
    </location>
</feature>
<feature type="region of interest" description="Disordered" evidence="8">
    <location>
        <begin position="149"/>
        <end position="170"/>
    </location>
</feature>
<dbReference type="Gene3D" id="4.10.860.10">
    <property type="entry name" value="UVR domain"/>
    <property type="match status" value="1"/>
</dbReference>
<feature type="compositionally biased region" description="Polar residues" evidence="8">
    <location>
        <begin position="158"/>
        <end position="168"/>
    </location>
</feature>
<dbReference type="Pfam" id="PF10431">
    <property type="entry name" value="ClpB_D2-small"/>
    <property type="match status" value="1"/>
</dbReference>
<dbReference type="PROSITE" id="PS51903">
    <property type="entry name" value="CLP_R"/>
    <property type="match status" value="1"/>
</dbReference>
<dbReference type="GO" id="GO:0016887">
    <property type="term" value="F:ATP hydrolysis activity"/>
    <property type="evidence" value="ECO:0007669"/>
    <property type="project" value="InterPro"/>
</dbReference>
<comment type="similarity">
    <text evidence="6">Belongs to the ClpA/ClpB family.</text>
</comment>
<dbReference type="Gene3D" id="1.10.1780.10">
    <property type="entry name" value="Clp, N-terminal domain"/>
    <property type="match status" value="1"/>
</dbReference>
<evidence type="ECO:0000256" key="2">
    <source>
        <dbReference type="ARBA" id="ARBA00022741"/>
    </source>
</evidence>
<keyword evidence="2 6" id="KW-0547">Nucleotide-binding</keyword>
<name>A0A498R6Y8_9FIRM</name>
<dbReference type="Gene3D" id="3.40.50.300">
    <property type="entry name" value="P-loop containing nucleotide triphosphate hydrolases"/>
    <property type="match status" value="2"/>
</dbReference>
<dbReference type="GO" id="GO:0005524">
    <property type="term" value="F:ATP binding"/>
    <property type="evidence" value="ECO:0007669"/>
    <property type="project" value="UniProtKB-KW"/>
</dbReference>
<dbReference type="FunFam" id="3.40.50.300:FF:000010">
    <property type="entry name" value="Chaperone clpB 1, putative"/>
    <property type="match status" value="1"/>
</dbReference>
<evidence type="ECO:0000256" key="3">
    <source>
        <dbReference type="ARBA" id="ARBA00022840"/>
    </source>
</evidence>
<dbReference type="InterPro" id="IPR019489">
    <property type="entry name" value="Clp_ATPase_C"/>
</dbReference>
<dbReference type="InterPro" id="IPR003959">
    <property type="entry name" value="ATPase_AAA_core"/>
</dbReference>
<dbReference type="CDD" id="cd00009">
    <property type="entry name" value="AAA"/>
    <property type="match status" value="1"/>
</dbReference>